<keyword evidence="2" id="KW-1133">Transmembrane helix</keyword>
<feature type="compositionally biased region" description="Low complexity" evidence="1">
    <location>
        <begin position="47"/>
        <end position="62"/>
    </location>
</feature>
<keyword evidence="2" id="KW-0472">Membrane</keyword>
<evidence type="ECO:0000256" key="1">
    <source>
        <dbReference type="SAM" id="MobiDB-lite"/>
    </source>
</evidence>
<gene>
    <name evidence="3" type="ORF">EK0264_14010</name>
</gene>
<name>A0A7L4YR82_9ACTN</name>
<dbReference type="OrthoDB" id="5187715at2"/>
<feature type="region of interest" description="Disordered" evidence="1">
    <location>
        <begin position="1"/>
        <end position="62"/>
    </location>
</feature>
<keyword evidence="2" id="KW-0812">Transmembrane</keyword>
<dbReference type="InParanoid" id="A0A7L4YR82"/>
<feature type="transmembrane region" description="Helical" evidence="2">
    <location>
        <begin position="75"/>
        <end position="97"/>
    </location>
</feature>
<dbReference type="Proteomes" id="UP000463857">
    <property type="component" value="Chromosome"/>
</dbReference>
<dbReference type="KEGG" id="eke:EK0264_14010"/>
<evidence type="ECO:0000313" key="3">
    <source>
        <dbReference type="EMBL" id="QHC01289.1"/>
    </source>
</evidence>
<evidence type="ECO:0000313" key="4">
    <source>
        <dbReference type="Proteomes" id="UP000463857"/>
    </source>
</evidence>
<dbReference type="InterPro" id="IPR007060">
    <property type="entry name" value="FtsL/DivIC"/>
</dbReference>
<dbReference type="EMBL" id="CP047156">
    <property type="protein sequence ID" value="QHC01289.1"/>
    <property type="molecule type" value="Genomic_DNA"/>
</dbReference>
<protein>
    <recommendedName>
        <fullName evidence="5">Septum formation initiator family protein</fullName>
    </recommendedName>
</protein>
<dbReference type="Pfam" id="PF04977">
    <property type="entry name" value="DivIC"/>
    <property type="match status" value="1"/>
</dbReference>
<feature type="region of interest" description="Disordered" evidence="1">
    <location>
        <begin position="154"/>
        <end position="193"/>
    </location>
</feature>
<dbReference type="RefSeq" id="WP_159546426.1">
    <property type="nucleotide sequence ID" value="NZ_CP047156.1"/>
</dbReference>
<accession>A0A7L4YR82</accession>
<feature type="compositionally biased region" description="Low complexity" evidence="1">
    <location>
        <begin position="14"/>
        <end position="33"/>
    </location>
</feature>
<sequence length="193" mass="20562">MASPRDRKSTRRGPAATSGRTSRTRSASSRPGTKPARKASERPTQMRRSSAQPTRSTAAAAARARSRAGGLNSRAIALGALVIACVLLLILPVSNYLSQRSQIQNLQDEIAATQASINDLKDQQELLEDPAYLKAQARERLGYIEAGEKVYVVSNNDPESDQAAEQQAQAEKDAKAKTSAAQDLASSIAEADG</sequence>
<reference evidence="3 4" key="1">
    <citation type="journal article" date="2018" name="Int. J. Syst. Evol. Microbiol.">
        <title>Epidermidibacterium keratini gen. nov., sp. nov., a member of the family Sporichthyaceae, isolated from keratin epidermis.</title>
        <authorList>
            <person name="Lee D.G."/>
            <person name="Trujillo M.E."/>
            <person name="Kang S."/>
            <person name="Nam J.J."/>
            <person name="Kim Y.J."/>
        </authorList>
    </citation>
    <scope>NUCLEOTIDE SEQUENCE [LARGE SCALE GENOMIC DNA]</scope>
    <source>
        <strain evidence="3 4">EPI-7</strain>
    </source>
</reference>
<evidence type="ECO:0008006" key="5">
    <source>
        <dbReference type="Google" id="ProtNLM"/>
    </source>
</evidence>
<organism evidence="3 4">
    <name type="scientific">Epidermidibacterium keratini</name>
    <dbReference type="NCBI Taxonomy" id="1891644"/>
    <lineage>
        <taxon>Bacteria</taxon>
        <taxon>Bacillati</taxon>
        <taxon>Actinomycetota</taxon>
        <taxon>Actinomycetes</taxon>
        <taxon>Sporichthyales</taxon>
        <taxon>Sporichthyaceae</taxon>
        <taxon>Epidermidibacterium</taxon>
    </lineage>
</organism>
<dbReference type="AlphaFoldDB" id="A0A7L4YR82"/>
<evidence type="ECO:0000256" key="2">
    <source>
        <dbReference type="SAM" id="Phobius"/>
    </source>
</evidence>
<proteinExistence type="predicted"/>
<keyword evidence="4" id="KW-1185">Reference proteome</keyword>